<dbReference type="Pfam" id="PF20466">
    <property type="entry name" value="MmeI_TRD"/>
    <property type="match status" value="1"/>
</dbReference>
<dbReference type="GO" id="GO:0003676">
    <property type="term" value="F:nucleic acid binding"/>
    <property type="evidence" value="ECO:0007669"/>
    <property type="project" value="InterPro"/>
</dbReference>
<dbReference type="GO" id="GO:0032259">
    <property type="term" value="P:methylation"/>
    <property type="evidence" value="ECO:0007669"/>
    <property type="project" value="UniProtKB-KW"/>
</dbReference>
<evidence type="ECO:0000259" key="8">
    <source>
        <dbReference type="Pfam" id="PF20466"/>
    </source>
</evidence>
<dbReference type="GO" id="GO:0009007">
    <property type="term" value="F:site-specific DNA-methyltransferase (adenine-specific) activity"/>
    <property type="evidence" value="ECO:0007669"/>
    <property type="project" value="UniProtKB-EC"/>
</dbReference>
<keyword evidence="11" id="KW-1185">Reference proteome</keyword>
<dbReference type="InterPro" id="IPR046817">
    <property type="entry name" value="MmeI_N"/>
</dbReference>
<feature type="domain" description="MmeI-like DNA-methyltransferase" evidence="9">
    <location>
        <begin position="415"/>
        <end position="659"/>
    </location>
</feature>
<dbReference type="AlphaFoldDB" id="A0A9W6JCV2"/>
<keyword evidence="2 10" id="KW-0489">Methyltransferase</keyword>
<dbReference type="Proteomes" id="UP001143364">
    <property type="component" value="Unassembled WGS sequence"/>
</dbReference>
<dbReference type="Gene3D" id="3.40.50.150">
    <property type="entry name" value="Vaccinia Virus protein VP39"/>
    <property type="match status" value="1"/>
</dbReference>
<evidence type="ECO:0000256" key="1">
    <source>
        <dbReference type="ARBA" id="ARBA00011900"/>
    </source>
</evidence>
<proteinExistence type="predicted"/>
<feature type="domain" description="MmeI-like N-terminal" evidence="6">
    <location>
        <begin position="15"/>
        <end position="243"/>
    </location>
</feature>
<evidence type="ECO:0000313" key="11">
    <source>
        <dbReference type="Proteomes" id="UP001143364"/>
    </source>
</evidence>
<name>A0A9W6JCV2_9HYPH</name>
<dbReference type="EMBL" id="BSFK01000005">
    <property type="protein sequence ID" value="GLK75181.1"/>
    <property type="molecule type" value="Genomic_DNA"/>
</dbReference>
<dbReference type="InterPro" id="IPR046816">
    <property type="entry name" value="MmeI_Mtase"/>
</dbReference>
<evidence type="ECO:0000259" key="9">
    <source>
        <dbReference type="Pfam" id="PF20473"/>
    </source>
</evidence>
<dbReference type="PRINTS" id="PR00507">
    <property type="entry name" value="N12N6MTFRASE"/>
</dbReference>
<evidence type="ECO:0000313" key="10">
    <source>
        <dbReference type="EMBL" id="GLK75181.1"/>
    </source>
</evidence>
<dbReference type="PANTHER" id="PTHR33841">
    <property type="entry name" value="DNA METHYLTRANSFERASE YEEA-RELATED"/>
    <property type="match status" value="1"/>
</dbReference>
<dbReference type="InterPro" id="IPR029063">
    <property type="entry name" value="SAM-dependent_MTases_sf"/>
</dbReference>
<evidence type="ECO:0000256" key="2">
    <source>
        <dbReference type="ARBA" id="ARBA00022603"/>
    </source>
</evidence>
<evidence type="ECO:0000259" key="7">
    <source>
        <dbReference type="Pfam" id="PF20465"/>
    </source>
</evidence>
<reference evidence="10" key="1">
    <citation type="journal article" date="2014" name="Int. J. Syst. Evol. Microbiol.">
        <title>Complete genome sequence of Corynebacterium casei LMG S-19264T (=DSM 44701T), isolated from a smear-ripened cheese.</title>
        <authorList>
            <consortium name="US DOE Joint Genome Institute (JGI-PGF)"/>
            <person name="Walter F."/>
            <person name="Albersmeier A."/>
            <person name="Kalinowski J."/>
            <person name="Ruckert C."/>
        </authorList>
    </citation>
    <scope>NUCLEOTIDE SEQUENCE</scope>
    <source>
        <strain evidence="10">VKM B-2555</strain>
    </source>
</reference>
<dbReference type="InterPro" id="IPR046819">
    <property type="entry name" value="MmeI_hel"/>
</dbReference>
<comment type="catalytic activity">
    <reaction evidence="4">
        <text>a 2'-deoxyadenosine in DNA + S-adenosyl-L-methionine = an N(6)-methyl-2'-deoxyadenosine in DNA + S-adenosyl-L-homocysteine + H(+)</text>
        <dbReference type="Rhea" id="RHEA:15197"/>
        <dbReference type="Rhea" id="RHEA-COMP:12418"/>
        <dbReference type="Rhea" id="RHEA-COMP:12419"/>
        <dbReference type="ChEBI" id="CHEBI:15378"/>
        <dbReference type="ChEBI" id="CHEBI:57856"/>
        <dbReference type="ChEBI" id="CHEBI:59789"/>
        <dbReference type="ChEBI" id="CHEBI:90615"/>
        <dbReference type="ChEBI" id="CHEBI:90616"/>
        <dbReference type="EC" id="2.1.1.72"/>
    </reaction>
</comment>
<feature type="domain" description="MmeI-like helicase spacer" evidence="7">
    <location>
        <begin position="249"/>
        <end position="320"/>
    </location>
</feature>
<dbReference type="Pfam" id="PF20464">
    <property type="entry name" value="MmeI_N"/>
    <property type="match status" value="1"/>
</dbReference>
<keyword evidence="3" id="KW-0808">Transferase</keyword>
<evidence type="ECO:0000259" key="6">
    <source>
        <dbReference type="Pfam" id="PF20464"/>
    </source>
</evidence>
<sequence>MHASRVSFARVGAVMADEAIEAFIARWQGRVGGQERANYALFLTELADALGAPRPEPASAAEAVNDYVFERVVRETLRDGSVSHRRIDLYRRGCFVLEAKQSRWPGRPKAMAEERDPAPATPGRRGADKAWDVLMMNARNQAEHYVRWLPDGHEPPPFVIVCDVGHCLELYANFRRDGKAYDQFPDRQGFRIYLEDLRRPEIRDRLARAWSDPWSLDPSRRSARVTRAIAERLAAVSRRLEAQGHEAADVAQFLMRMLFTMFAQSVELIPAGAFSALLAECEARPDEFEPMVGQLWRAMDEGEFAYAFKQRVLRFNGSFFKDSAVLPLDAGHIAELRAAAAFDWRDVEPAIFGALLEKALDPAERRSLGAHYTPRAYVERLVLATVIEPLRADWAAALGAAERLRGEGKGVQARSVVAAFHRRLCAVRVLDPACGTGNFLYVTLELMKRLEGEVLEALVDLGGQEGLSGLEGHTVDLRQLLGLEKNPRAASIAELVLWIGYLQWRARTRGGAPGEPILRAFGNIRVGDAVLAEGETPRRPDWPEAEFIVGNPPFIGGKDLRERLGRSYAEALWAAHPHMNESADFVMYWWDRAAELLTAGGTALRRFGFVTTNSISQVFQRRTLQRHMAAETPVSLVMAIPDHPWTKAAPDSAAVRIAMTVAEAGVRDGVLRRVVREDALDADAPVIELAERVGRINADLTVGADVTKAAALRANDGLCCPGVKLHGSGFLIDAETAERLGRETDEDLVQRIRPYRNGRDLTQRPRGLFAIDLFGLSEDDVRRRCPEIYQHLAMTVREARAAQVARSPTKDAESYLQAWWLFGKTRPDLREALEGLPRFIATTETAKHRVFQFLDAGVLPDNMLVAVASDCAFHLGVLSSRIHVLWALAAGGRQGVGNDPRYSKSRCFDPFPFPVATSGQQALIGAIAEEIDGCRKRVLGARPRLTMTGVYNVLERLRAGARPNDLTPDERRVFDDGLVLLLQDLHDRLDRAVAAAYGWPADMAADEAVARLAALNQERRAEEARGLIRWLRPDHQARRFAPPAERPFAYVAAAAPAPEIADARPAFPREPVAQTAAVLLALVGEAGPIDAAALAGRFRDGRRAAPRIAATLEALARLGAVAAQAQGFALRHGA</sequence>
<dbReference type="SUPFAM" id="SSF53335">
    <property type="entry name" value="S-adenosyl-L-methionine-dependent methyltransferases"/>
    <property type="match status" value="1"/>
</dbReference>
<gene>
    <name evidence="10" type="ORF">GCM10008171_04350</name>
</gene>
<reference evidence="10" key="2">
    <citation type="submission" date="2023-01" db="EMBL/GenBank/DDBJ databases">
        <authorList>
            <person name="Sun Q."/>
            <person name="Evtushenko L."/>
        </authorList>
    </citation>
    <scope>NUCLEOTIDE SEQUENCE</scope>
    <source>
        <strain evidence="10">VKM B-2555</strain>
    </source>
</reference>
<evidence type="ECO:0000256" key="3">
    <source>
        <dbReference type="ARBA" id="ARBA00022679"/>
    </source>
</evidence>
<evidence type="ECO:0000256" key="5">
    <source>
        <dbReference type="SAM" id="MobiDB-lite"/>
    </source>
</evidence>
<dbReference type="PROSITE" id="PS00092">
    <property type="entry name" value="N6_MTASE"/>
    <property type="match status" value="1"/>
</dbReference>
<feature type="region of interest" description="Disordered" evidence="5">
    <location>
        <begin position="106"/>
        <end position="126"/>
    </location>
</feature>
<dbReference type="Pfam" id="PF20473">
    <property type="entry name" value="MmeI_Mtase"/>
    <property type="match status" value="1"/>
</dbReference>
<dbReference type="PANTHER" id="PTHR33841:SF1">
    <property type="entry name" value="DNA METHYLTRANSFERASE A"/>
    <property type="match status" value="1"/>
</dbReference>
<dbReference type="InterPro" id="IPR002052">
    <property type="entry name" value="DNA_methylase_N6_adenine_CS"/>
</dbReference>
<accession>A0A9W6JCV2</accession>
<evidence type="ECO:0000256" key="4">
    <source>
        <dbReference type="ARBA" id="ARBA00047942"/>
    </source>
</evidence>
<dbReference type="EC" id="2.1.1.72" evidence="1"/>
<feature type="domain" description="MmeI-like target recognition" evidence="8">
    <location>
        <begin position="728"/>
        <end position="914"/>
    </location>
</feature>
<protein>
    <recommendedName>
        <fullName evidence="1">site-specific DNA-methyltransferase (adenine-specific)</fullName>
        <ecNumber evidence="1">2.1.1.72</ecNumber>
    </recommendedName>
</protein>
<dbReference type="Pfam" id="PF20465">
    <property type="entry name" value="MmeI_hel"/>
    <property type="match status" value="1"/>
</dbReference>
<dbReference type="InterPro" id="IPR046820">
    <property type="entry name" value="MmeI_TRD"/>
</dbReference>
<organism evidence="10 11">
    <name type="scientific">Methylopila jiangsuensis</name>
    <dbReference type="NCBI Taxonomy" id="586230"/>
    <lineage>
        <taxon>Bacteria</taxon>
        <taxon>Pseudomonadati</taxon>
        <taxon>Pseudomonadota</taxon>
        <taxon>Alphaproteobacteria</taxon>
        <taxon>Hyphomicrobiales</taxon>
        <taxon>Methylopilaceae</taxon>
        <taxon>Methylopila</taxon>
    </lineage>
</organism>
<comment type="caution">
    <text evidence="10">The sequence shown here is derived from an EMBL/GenBank/DDBJ whole genome shotgun (WGS) entry which is preliminary data.</text>
</comment>
<dbReference type="InterPro" id="IPR050953">
    <property type="entry name" value="N4_N6_ade-DNA_methylase"/>
</dbReference>